<evidence type="ECO:0000313" key="4">
    <source>
        <dbReference type="Proteomes" id="UP000077266"/>
    </source>
</evidence>
<dbReference type="Pfam" id="PF20153">
    <property type="entry name" value="DUF6535"/>
    <property type="match status" value="1"/>
</dbReference>
<feature type="domain" description="DUF6535" evidence="2">
    <location>
        <begin position="1"/>
        <end position="122"/>
    </location>
</feature>
<dbReference type="AlphaFoldDB" id="A0A165H3J2"/>
<evidence type="ECO:0000313" key="3">
    <source>
        <dbReference type="EMBL" id="KZV91403.1"/>
    </source>
</evidence>
<feature type="non-terminal residue" evidence="3">
    <location>
        <position position="122"/>
    </location>
</feature>
<name>A0A165H3J2_EXIGL</name>
<keyword evidence="1" id="KW-0472">Membrane</keyword>
<sequence length="122" mass="13520">WKVFRDEAIAHDEPMIDGWNKTLDILLIFAGLFSAVATAFIVEAYKALLPDYDAYIAHALFAFASSGNGSFSSEALSSLKDPSVISVSDLSRWINGLWFFSLVLALAVALLCILVKQWLQQY</sequence>
<dbReference type="EMBL" id="KV426028">
    <property type="protein sequence ID" value="KZV91403.1"/>
    <property type="molecule type" value="Genomic_DNA"/>
</dbReference>
<evidence type="ECO:0000256" key="1">
    <source>
        <dbReference type="SAM" id="Phobius"/>
    </source>
</evidence>
<dbReference type="InterPro" id="IPR045338">
    <property type="entry name" value="DUF6535"/>
</dbReference>
<accession>A0A165H3J2</accession>
<keyword evidence="1" id="KW-1133">Transmembrane helix</keyword>
<proteinExistence type="predicted"/>
<feature type="transmembrane region" description="Helical" evidence="1">
    <location>
        <begin position="93"/>
        <end position="115"/>
    </location>
</feature>
<keyword evidence="4" id="KW-1185">Reference proteome</keyword>
<feature type="transmembrane region" description="Helical" evidence="1">
    <location>
        <begin position="25"/>
        <end position="42"/>
    </location>
</feature>
<reference evidence="3 4" key="1">
    <citation type="journal article" date="2016" name="Mol. Biol. Evol.">
        <title>Comparative Genomics of Early-Diverging Mushroom-Forming Fungi Provides Insights into the Origins of Lignocellulose Decay Capabilities.</title>
        <authorList>
            <person name="Nagy L.G."/>
            <person name="Riley R."/>
            <person name="Tritt A."/>
            <person name="Adam C."/>
            <person name="Daum C."/>
            <person name="Floudas D."/>
            <person name="Sun H."/>
            <person name="Yadav J.S."/>
            <person name="Pangilinan J."/>
            <person name="Larsson K.H."/>
            <person name="Matsuura K."/>
            <person name="Barry K."/>
            <person name="Labutti K."/>
            <person name="Kuo R."/>
            <person name="Ohm R.A."/>
            <person name="Bhattacharya S.S."/>
            <person name="Shirouzu T."/>
            <person name="Yoshinaga Y."/>
            <person name="Martin F.M."/>
            <person name="Grigoriev I.V."/>
            <person name="Hibbett D.S."/>
        </authorList>
    </citation>
    <scope>NUCLEOTIDE SEQUENCE [LARGE SCALE GENOMIC DNA]</scope>
    <source>
        <strain evidence="3 4">HHB12029</strain>
    </source>
</reference>
<gene>
    <name evidence="3" type="ORF">EXIGLDRAFT_571231</name>
</gene>
<dbReference type="InParanoid" id="A0A165H3J2"/>
<dbReference type="Proteomes" id="UP000077266">
    <property type="component" value="Unassembled WGS sequence"/>
</dbReference>
<organism evidence="3 4">
    <name type="scientific">Exidia glandulosa HHB12029</name>
    <dbReference type="NCBI Taxonomy" id="1314781"/>
    <lineage>
        <taxon>Eukaryota</taxon>
        <taxon>Fungi</taxon>
        <taxon>Dikarya</taxon>
        <taxon>Basidiomycota</taxon>
        <taxon>Agaricomycotina</taxon>
        <taxon>Agaricomycetes</taxon>
        <taxon>Auriculariales</taxon>
        <taxon>Exidiaceae</taxon>
        <taxon>Exidia</taxon>
    </lineage>
</organism>
<keyword evidence="1" id="KW-0812">Transmembrane</keyword>
<protein>
    <recommendedName>
        <fullName evidence="2">DUF6535 domain-containing protein</fullName>
    </recommendedName>
</protein>
<evidence type="ECO:0000259" key="2">
    <source>
        <dbReference type="Pfam" id="PF20153"/>
    </source>
</evidence>
<feature type="non-terminal residue" evidence="3">
    <location>
        <position position="1"/>
    </location>
</feature>